<evidence type="ECO:0000313" key="2">
    <source>
        <dbReference type="Proteomes" id="UP000008710"/>
    </source>
</evidence>
<dbReference type="Proteomes" id="UP000008710">
    <property type="component" value="Plasmid pRHL2"/>
</dbReference>
<proteinExistence type="predicted"/>
<sequence>MIEGGTSAMKMVNEPYFGSNSRRVVLEPGLDDAPVPQETANRDDLGVTLDVSLTIGTRRARLIAWRDDDDDYVALAVGDVSGAQNVPARAVEEELLLIEGSRSGLPAEILVAVPYVTAGPAIGGRRVVDCQVRVGGPIRDMLTMTGVASAVVAWCDTSAPAA</sequence>
<name>Q0RWH9_RHOJR</name>
<dbReference type="HOGENOM" id="CLU_1757362_0_0_11"/>
<gene>
    <name evidence="1" type="ordered locus">RHA1_ro10164</name>
</gene>
<geneLocation type="plasmid" evidence="1 2">
    <name>pRHL2</name>
</geneLocation>
<evidence type="ECO:0000313" key="1">
    <source>
        <dbReference type="EMBL" id="ABH00357.1"/>
    </source>
</evidence>
<keyword evidence="1" id="KW-0614">Plasmid</keyword>
<protein>
    <submittedName>
        <fullName evidence="1">Uncharacterized protein</fullName>
    </submittedName>
</protein>
<dbReference type="EMBL" id="CP000433">
    <property type="protein sequence ID" value="ABH00357.1"/>
    <property type="molecule type" value="Genomic_DNA"/>
</dbReference>
<dbReference type="KEGG" id="rha:RHA1_ro10164"/>
<reference evidence="2" key="1">
    <citation type="journal article" date="2006" name="Proc. Natl. Acad. Sci. U.S.A.">
        <title>The complete genome of Rhodococcus sp. RHA1 provides insights into a catabolic powerhouse.</title>
        <authorList>
            <person name="McLeod M.P."/>
            <person name="Warren R.L."/>
            <person name="Hsiao W.W.L."/>
            <person name="Araki N."/>
            <person name="Myhre M."/>
            <person name="Fernandes C."/>
            <person name="Miyazawa D."/>
            <person name="Wong W."/>
            <person name="Lillquist A.L."/>
            <person name="Wang D."/>
            <person name="Dosanjh M."/>
            <person name="Hara H."/>
            <person name="Petrescu A."/>
            <person name="Morin R.D."/>
            <person name="Yang G."/>
            <person name="Stott J.M."/>
            <person name="Schein J.E."/>
            <person name="Shin H."/>
            <person name="Smailus D."/>
            <person name="Siddiqui A.S."/>
            <person name="Marra M.A."/>
            <person name="Jones S.J.M."/>
            <person name="Holt R."/>
            <person name="Brinkman F.S.L."/>
            <person name="Miyauchi K."/>
            <person name="Fukuda M."/>
            <person name="Davies J.E."/>
            <person name="Mohn W.W."/>
            <person name="Eltis L.D."/>
        </authorList>
    </citation>
    <scope>NUCLEOTIDE SEQUENCE [LARGE SCALE GENOMIC DNA]</scope>
    <source>
        <plasmid evidence="2">pRHL2</plasmid>
    </source>
</reference>
<organism evidence="1 2">
    <name type="scientific">Rhodococcus jostii (strain RHA1)</name>
    <dbReference type="NCBI Taxonomy" id="101510"/>
    <lineage>
        <taxon>Bacteria</taxon>
        <taxon>Bacillati</taxon>
        <taxon>Actinomycetota</taxon>
        <taxon>Actinomycetes</taxon>
        <taxon>Mycobacteriales</taxon>
        <taxon>Nocardiaceae</taxon>
        <taxon>Rhodococcus</taxon>
    </lineage>
</organism>
<accession>Q0RWH9</accession>
<dbReference type="AlphaFoldDB" id="Q0RWH9"/>